<evidence type="ECO:0000313" key="2">
    <source>
        <dbReference type="EMBL" id="CAF9922855.1"/>
    </source>
</evidence>
<dbReference type="EMBL" id="CAJPDR010000161">
    <property type="protein sequence ID" value="CAF9922855.1"/>
    <property type="molecule type" value="Genomic_DNA"/>
</dbReference>
<gene>
    <name evidence="2" type="ORF">ALECFALPRED_002248</name>
</gene>
<sequence length="222" mass="25631">MRHFKDWVFVLLPASQRLNFLAKSTSLEDLQSWIGRLSNLLGDLENVIPHNGTNTADGTFQQSTEELRRELDIVCARAIDNMQSRRSDKIQLTADLYDHENLKFAQALEIVLRATMILENSILVREAMIECRTKISPARWREIGICLDRFTLDKYKHGLNLALRQIPTIHKKNLVLESIVLGYRDTPRETSKEETLLDQWAQDRFGGALKTLDIVEEIEAER</sequence>
<evidence type="ECO:0000259" key="1">
    <source>
        <dbReference type="PROSITE" id="PS50003"/>
    </source>
</evidence>
<reference evidence="2" key="1">
    <citation type="submission" date="2021-03" db="EMBL/GenBank/DDBJ databases">
        <authorList>
            <person name="Tagirdzhanova G."/>
        </authorList>
    </citation>
    <scope>NUCLEOTIDE SEQUENCE</scope>
</reference>
<name>A0A8H3IJ66_9LECA</name>
<dbReference type="OrthoDB" id="27483at2759"/>
<protein>
    <recommendedName>
        <fullName evidence="1">PH domain-containing protein</fullName>
    </recommendedName>
</protein>
<accession>A0A8H3IJ66</accession>
<dbReference type="Proteomes" id="UP000664203">
    <property type="component" value="Unassembled WGS sequence"/>
</dbReference>
<proteinExistence type="predicted"/>
<dbReference type="InterPro" id="IPR001849">
    <property type="entry name" value="PH_domain"/>
</dbReference>
<keyword evidence="3" id="KW-1185">Reference proteome</keyword>
<comment type="caution">
    <text evidence="2">The sequence shown here is derived from an EMBL/GenBank/DDBJ whole genome shotgun (WGS) entry which is preliminary data.</text>
</comment>
<dbReference type="PROSITE" id="PS50003">
    <property type="entry name" value="PH_DOMAIN"/>
    <property type="match status" value="1"/>
</dbReference>
<organism evidence="2 3">
    <name type="scientific">Alectoria fallacina</name>
    <dbReference type="NCBI Taxonomy" id="1903189"/>
    <lineage>
        <taxon>Eukaryota</taxon>
        <taxon>Fungi</taxon>
        <taxon>Dikarya</taxon>
        <taxon>Ascomycota</taxon>
        <taxon>Pezizomycotina</taxon>
        <taxon>Lecanoromycetes</taxon>
        <taxon>OSLEUM clade</taxon>
        <taxon>Lecanoromycetidae</taxon>
        <taxon>Lecanorales</taxon>
        <taxon>Lecanorineae</taxon>
        <taxon>Parmeliaceae</taxon>
        <taxon>Alectoria</taxon>
    </lineage>
</organism>
<dbReference type="AlphaFoldDB" id="A0A8H3IJ66"/>
<feature type="domain" description="PH" evidence="1">
    <location>
        <begin position="1"/>
        <end position="42"/>
    </location>
</feature>
<evidence type="ECO:0000313" key="3">
    <source>
        <dbReference type="Proteomes" id="UP000664203"/>
    </source>
</evidence>